<organism evidence="12 13">
    <name type="scientific">Pusillimonas noertemannii</name>
    <dbReference type="NCBI Taxonomy" id="305977"/>
    <lineage>
        <taxon>Bacteria</taxon>
        <taxon>Pseudomonadati</taxon>
        <taxon>Pseudomonadota</taxon>
        <taxon>Betaproteobacteria</taxon>
        <taxon>Burkholderiales</taxon>
        <taxon>Alcaligenaceae</taxon>
        <taxon>Pusillimonas</taxon>
    </lineage>
</organism>
<dbReference type="InterPro" id="IPR001702">
    <property type="entry name" value="Porin_Gram-ve"/>
</dbReference>
<protein>
    <submittedName>
        <fullName evidence="12">Putative porin</fullName>
    </submittedName>
</protein>
<dbReference type="InterPro" id="IPR023614">
    <property type="entry name" value="Porin_dom_sf"/>
</dbReference>
<dbReference type="PRINTS" id="PR00184">
    <property type="entry name" value="NEISSPPORIN"/>
</dbReference>
<dbReference type="GO" id="GO:0046930">
    <property type="term" value="C:pore complex"/>
    <property type="evidence" value="ECO:0007669"/>
    <property type="project" value="UniProtKB-KW"/>
</dbReference>
<dbReference type="GO" id="GO:0009279">
    <property type="term" value="C:cell outer membrane"/>
    <property type="evidence" value="ECO:0007669"/>
    <property type="project" value="UniProtKB-SubCell"/>
</dbReference>
<evidence type="ECO:0000256" key="1">
    <source>
        <dbReference type="ARBA" id="ARBA00004571"/>
    </source>
</evidence>
<evidence type="ECO:0000256" key="10">
    <source>
        <dbReference type="ARBA" id="ARBA00023237"/>
    </source>
</evidence>
<evidence type="ECO:0000259" key="11">
    <source>
        <dbReference type="Pfam" id="PF13609"/>
    </source>
</evidence>
<dbReference type="InterPro" id="IPR002299">
    <property type="entry name" value="Porin_Neis"/>
</dbReference>
<evidence type="ECO:0000256" key="6">
    <source>
        <dbReference type="ARBA" id="ARBA00022729"/>
    </source>
</evidence>
<evidence type="ECO:0000256" key="5">
    <source>
        <dbReference type="ARBA" id="ARBA00022692"/>
    </source>
</evidence>
<dbReference type="AlphaFoldDB" id="A0A2U1CR42"/>
<dbReference type="InterPro" id="IPR050298">
    <property type="entry name" value="Gram-neg_bact_OMP"/>
</dbReference>
<comment type="subcellular location">
    <subcellularLocation>
        <location evidence="1">Cell outer membrane</location>
        <topology evidence="1">Multi-pass membrane protein</topology>
    </subcellularLocation>
</comment>
<keyword evidence="6" id="KW-0732">Signal</keyword>
<evidence type="ECO:0000256" key="8">
    <source>
        <dbReference type="ARBA" id="ARBA00023114"/>
    </source>
</evidence>
<evidence type="ECO:0000256" key="3">
    <source>
        <dbReference type="ARBA" id="ARBA00022448"/>
    </source>
</evidence>
<keyword evidence="13" id="KW-1185">Reference proteome</keyword>
<proteinExistence type="predicted"/>
<name>A0A2U1CR42_9BURK</name>
<comment type="subunit">
    <text evidence="2">Homotrimer.</text>
</comment>
<dbReference type="STRING" id="1231391.GCA_000308195_01990"/>
<evidence type="ECO:0000313" key="13">
    <source>
        <dbReference type="Proteomes" id="UP000246145"/>
    </source>
</evidence>
<keyword evidence="4" id="KW-1134">Transmembrane beta strand</keyword>
<dbReference type="Proteomes" id="UP000246145">
    <property type="component" value="Unassembled WGS sequence"/>
</dbReference>
<keyword evidence="3" id="KW-0813">Transport</keyword>
<keyword evidence="8" id="KW-0626">Porin</keyword>
<evidence type="ECO:0000313" key="12">
    <source>
        <dbReference type="EMBL" id="PVY68367.1"/>
    </source>
</evidence>
<accession>A0A2U1CR42</accession>
<comment type="caution">
    <text evidence="12">The sequence shown here is derived from an EMBL/GenBank/DDBJ whole genome shotgun (WGS) entry which is preliminary data.</text>
</comment>
<dbReference type="GO" id="GO:0034220">
    <property type="term" value="P:monoatomic ion transmembrane transport"/>
    <property type="evidence" value="ECO:0007669"/>
    <property type="project" value="InterPro"/>
</dbReference>
<dbReference type="Gene3D" id="2.40.160.10">
    <property type="entry name" value="Porin"/>
    <property type="match status" value="1"/>
</dbReference>
<sequence length="374" mass="40188">MGIASVLPMMAGAQGSTNVTLYGIVGTGIEYVNNVYNVETGEKHSSVHFNNVTSSISSRWGLRGKEDLGNGLSAAFVLESGFNTATGISRQGGRLFGRQAWVGLKGDFGQLAFGRQYNMLKRGLAEADLLGSNTHGLASLNSYIPNTRMDNSITYLGKFDGLRFGAAYARGRETLKGCGVDYTDQTACQAWSVMLGYDAANWGVAAAYDVLQGTDAGGGAWNEWYGAGAPLLKDEKDRHWTLNGYVKFDDLKISLIYLNRKNDAGMASYAGSLGDRSDMWSLNAAYQASPSVIVDGSVNYLRYKDADVASKSWFYVARARYLFSKRTHVFISAAYMDNKGYAANSASSGTSGAGFQAEAGESQTSVAVGLTHHF</sequence>
<dbReference type="OrthoDB" id="8679056at2"/>
<keyword evidence="7" id="KW-0406">Ion transport</keyword>
<dbReference type="PANTHER" id="PTHR34501">
    <property type="entry name" value="PROTEIN YDDL-RELATED"/>
    <property type="match status" value="1"/>
</dbReference>
<gene>
    <name evidence="12" type="ORF">C7440_0764</name>
</gene>
<dbReference type="InterPro" id="IPR033900">
    <property type="entry name" value="Gram_neg_porin_domain"/>
</dbReference>
<dbReference type="PRINTS" id="PR00182">
    <property type="entry name" value="ECOLNEIPORIN"/>
</dbReference>
<keyword evidence="5" id="KW-0812">Transmembrane</keyword>
<evidence type="ECO:0000256" key="7">
    <source>
        <dbReference type="ARBA" id="ARBA00023065"/>
    </source>
</evidence>
<dbReference type="SUPFAM" id="SSF56935">
    <property type="entry name" value="Porins"/>
    <property type="match status" value="1"/>
</dbReference>
<evidence type="ECO:0000256" key="2">
    <source>
        <dbReference type="ARBA" id="ARBA00011233"/>
    </source>
</evidence>
<dbReference type="EMBL" id="QEKO01000001">
    <property type="protein sequence ID" value="PVY68367.1"/>
    <property type="molecule type" value="Genomic_DNA"/>
</dbReference>
<dbReference type="CDD" id="cd00342">
    <property type="entry name" value="gram_neg_porins"/>
    <property type="match status" value="1"/>
</dbReference>
<evidence type="ECO:0000256" key="4">
    <source>
        <dbReference type="ARBA" id="ARBA00022452"/>
    </source>
</evidence>
<keyword evidence="9" id="KW-0472">Membrane</keyword>
<dbReference type="Pfam" id="PF13609">
    <property type="entry name" value="Porin_4"/>
    <property type="match status" value="1"/>
</dbReference>
<feature type="domain" description="Porin" evidence="11">
    <location>
        <begin position="6"/>
        <end position="340"/>
    </location>
</feature>
<reference evidence="12 13" key="1">
    <citation type="submission" date="2018-04" db="EMBL/GenBank/DDBJ databases">
        <title>Genomic Encyclopedia of Type Strains, Phase IV (KMG-IV): sequencing the most valuable type-strain genomes for metagenomic binning, comparative biology and taxonomic classification.</title>
        <authorList>
            <person name="Goeker M."/>
        </authorList>
    </citation>
    <scope>NUCLEOTIDE SEQUENCE [LARGE SCALE GENOMIC DNA]</scope>
    <source>
        <strain evidence="12 13">DSM 10065</strain>
    </source>
</reference>
<dbReference type="GO" id="GO:0015288">
    <property type="term" value="F:porin activity"/>
    <property type="evidence" value="ECO:0007669"/>
    <property type="project" value="UniProtKB-KW"/>
</dbReference>
<evidence type="ECO:0000256" key="9">
    <source>
        <dbReference type="ARBA" id="ARBA00023136"/>
    </source>
</evidence>
<keyword evidence="10" id="KW-0998">Cell outer membrane</keyword>
<dbReference type="PANTHER" id="PTHR34501:SF9">
    <property type="entry name" value="MAJOR OUTER MEMBRANE PROTEIN P.IA"/>
    <property type="match status" value="1"/>
</dbReference>